<name>A0A0V1L014_9BILA</name>
<sequence length="97" mass="11170">MLSLKLESRGFLENCQISWNTSTNRQLATARITVLYVSNCFDRSVPIKSVFRVYGFSRKLPNFMGYRLVAYAKIGTFTMITDDVMKSSIRNYPIVVE</sequence>
<dbReference type="EMBL" id="JYDW01000179">
    <property type="protein sequence ID" value="KRZ52906.1"/>
    <property type="molecule type" value="Genomic_DNA"/>
</dbReference>
<dbReference type="Proteomes" id="UP000054721">
    <property type="component" value="Unassembled WGS sequence"/>
</dbReference>
<keyword evidence="2" id="KW-1185">Reference proteome</keyword>
<reference evidence="1 2" key="1">
    <citation type="submission" date="2015-05" db="EMBL/GenBank/DDBJ databases">
        <title>Evolution of Trichinella species and genotypes.</title>
        <authorList>
            <person name="Korhonen P.K."/>
            <person name="Edoardo P."/>
            <person name="Giuseppe L.R."/>
            <person name="Gasser R.B."/>
        </authorList>
    </citation>
    <scope>NUCLEOTIDE SEQUENCE [LARGE SCALE GENOMIC DNA]</scope>
    <source>
        <strain evidence="1">ISS10</strain>
    </source>
</reference>
<organism evidence="1 2">
    <name type="scientific">Trichinella nativa</name>
    <dbReference type="NCBI Taxonomy" id="6335"/>
    <lineage>
        <taxon>Eukaryota</taxon>
        <taxon>Metazoa</taxon>
        <taxon>Ecdysozoa</taxon>
        <taxon>Nematoda</taxon>
        <taxon>Enoplea</taxon>
        <taxon>Dorylaimia</taxon>
        <taxon>Trichinellida</taxon>
        <taxon>Trichinellidae</taxon>
        <taxon>Trichinella</taxon>
    </lineage>
</organism>
<evidence type="ECO:0000313" key="1">
    <source>
        <dbReference type="EMBL" id="KRZ52906.1"/>
    </source>
</evidence>
<accession>A0A0V1L014</accession>
<evidence type="ECO:0000313" key="2">
    <source>
        <dbReference type="Proteomes" id="UP000054721"/>
    </source>
</evidence>
<proteinExistence type="predicted"/>
<gene>
    <name evidence="1" type="ORF">T02_3140</name>
</gene>
<dbReference type="AlphaFoldDB" id="A0A0V1L014"/>
<protein>
    <submittedName>
        <fullName evidence="1">Uncharacterized protein</fullName>
    </submittedName>
</protein>
<comment type="caution">
    <text evidence="1">The sequence shown here is derived from an EMBL/GenBank/DDBJ whole genome shotgun (WGS) entry which is preliminary data.</text>
</comment>
<dbReference type="OrthoDB" id="5937698at2759"/>